<comment type="similarity">
    <text evidence="3 18">Belongs to the ALAD family.</text>
</comment>
<feature type="binding site" evidence="17">
    <location>
        <position position="125"/>
    </location>
    <ligand>
        <name>Zn(2+)</name>
        <dbReference type="ChEBI" id="CHEBI:29105"/>
        <note>catalytic</note>
    </ligand>
</feature>
<evidence type="ECO:0000256" key="10">
    <source>
        <dbReference type="ARBA" id="ARBA00023239"/>
    </source>
</evidence>
<dbReference type="PIRSF" id="PIRSF001415">
    <property type="entry name" value="Porphbilin_synth"/>
    <property type="match status" value="1"/>
</dbReference>
<evidence type="ECO:0000256" key="2">
    <source>
        <dbReference type="ARBA" id="ARBA00004694"/>
    </source>
</evidence>
<comment type="caution">
    <text evidence="19">The sequence shown here is derived from an EMBL/GenBank/DDBJ whole genome shotgun (WGS) entry which is preliminary data.</text>
</comment>
<dbReference type="Gene3D" id="3.20.20.70">
    <property type="entry name" value="Aldolase class I"/>
    <property type="match status" value="1"/>
</dbReference>
<comment type="cofactor">
    <cofactor evidence="1">
        <name>Zn(2+)</name>
        <dbReference type="ChEBI" id="CHEBI:29105"/>
    </cofactor>
</comment>
<feature type="binding site" evidence="17">
    <location>
        <position position="127"/>
    </location>
    <ligand>
        <name>Zn(2+)</name>
        <dbReference type="ChEBI" id="CHEBI:29105"/>
        <note>catalytic</note>
    </ligand>
</feature>
<evidence type="ECO:0000256" key="8">
    <source>
        <dbReference type="ARBA" id="ARBA00022833"/>
    </source>
</evidence>
<evidence type="ECO:0000313" key="20">
    <source>
        <dbReference type="Proteomes" id="UP001362899"/>
    </source>
</evidence>
<comment type="subunit">
    <text evidence="4">Homooctamer.</text>
</comment>
<dbReference type="GO" id="GO:0006783">
    <property type="term" value="P:heme biosynthetic process"/>
    <property type="evidence" value="ECO:0007669"/>
    <property type="project" value="UniProtKB-KW"/>
</dbReference>
<evidence type="ECO:0000256" key="6">
    <source>
        <dbReference type="ARBA" id="ARBA00020771"/>
    </source>
</evidence>
<dbReference type="GO" id="GO:0004655">
    <property type="term" value="F:porphobilinogen synthase activity"/>
    <property type="evidence" value="ECO:0007669"/>
    <property type="project" value="UniProtKB-EC"/>
</dbReference>
<feature type="active site" description="Schiff-base intermediate with substrate" evidence="15">
    <location>
        <position position="203"/>
    </location>
</feature>
<keyword evidence="9" id="KW-0350">Heme biosynthesis</keyword>
<feature type="binding site" evidence="16">
    <location>
        <position position="213"/>
    </location>
    <ligand>
        <name>5-aminolevulinate</name>
        <dbReference type="ChEBI" id="CHEBI:356416"/>
        <label>1</label>
    </ligand>
</feature>
<dbReference type="SMART" id="SM01004">
    <property type="entry name" value="ALAD"/>
    <property type="match status" value="1"/>
</dbReference>
<gene>
    <name evidence="19" type="ORF">DASB73_014830</name>
</gene>
<organism evidence="19 20">
    <name type="scientific">Starmerella bacillaris</name>
    <name type="common">Yeast</name>
    <name type="synonym">Candida zemplinina</name>
    <dbReference type="NCBI Taxonomy" id="1247836"/>
    <lineage>
        <taxon>Eukaryota</taxon>
        <taxon>Fungi</taxon>
        <taxon>Dikarya</taxon>
        <taxon>Ascomycota</taxon>
        <taxon>Saccharomycotina</taxon>
        <taxon>Dipodascomycetes</taxon>
        <taxon>Dipodascales</taxon>
        <taxon>Trichomonascaceae</taxon>
        <taxon>Starmerella</taxon>
    </lineage>
</organism>
<dbReference type="PRINTS" id="PR00144">
    <property type="entry name" value="DALDHYDRTASE"/>
</dbReference>
<dbReference type="InterPro" id="IPR001731">
    <property type="entry name" value="ALAD"/>
</dbReference>
<accession>A0AAV5RGG7</accession>
<reference evidence="19 20" key="1">
    <citation type="journal article" date="2023" name="Elife">
        <title>Identification of key yeast species and microbe-microbe interactions impacting larval growth of Drosophila in the wild.</title>
        <authorList>
            <person name="Mure A."/>
            <person name="Sugiura Y."/>
            <person name="Maeda R."/>
            <person name="Honda K."/>
            <person name="Sakurai N."/>
            <person name="Takahashi Y."/>
            <person name="Watada M."/>
            <person name="Katoh T."/>
            <person name="Gotoh A."/>
            <person name="Gotoh Y."/>
            <person name="Taniguchi I."/>
            <person name="Nakamura K."/>
            <person name="Hayashi T."/>
            <person name="Katayama T."/>
            <person name="Uemura T."/>
            <person name="Hattori Y."/>
        </authorList>
    </citation>
    <scope>NUCLEOTIDE SEQUENCE [LARGE SCALE GENOMIC DNA]</scope>
    <source>
        <strain evidence="19 20">SB-73</strain>
    </source>
</reference>
<comment type="pathway">
    <text evidence="2">Porphyrin-containing compound metabolism; protoporphyrin-IX biosynthesis; coproporphyrinogen-III from 5-aminolevulinate: step 1/4.</text>
</comment>
<evidence type="ECO:0000256" key="18">
    <source>
        <dbReference type="RuleBase" id="RU004161"/>
    </source>
</evidence>
<dbReference type="NCBIfam" id="NF006762">
    <property type="entry name" value="PRK09283.1"/>
    <property type="match status" value="1"/>
</dbReference>
<sequence length="337" mass="37121">MADDAEISSLLASGYAHPVSRMWQNNRQLTKEMLIYPLFVVMEEEAEEDIPSLPGQKRWGINSLIRFVDTLVKKGLTSVLLFGIVPDELKDPRGTWADHPDTPVIVAVKALRKHFPNLFIICDTCLCEYTSTGHCGLLRDHDGSIQRHESVQRLAEVSVAYAKAGAHAVAPSDMIDGRIVEIKKALLASDLAYRTMVISYSAKFAGSLYGPFRDAAASCPQSGDRKAYQLPPGARGLARRALRRDITEGADAFIMKPSTFYLDVIADAANICADYPIAAYQVSGEYAMIYAAAEKGYLDLQTMAFESAQGVLRAGANLLITYFAPQFLDWLDTRELS</sequence>
<keyword evidence="10" id="KW-0456">Lyase</keyword>
<evidence type="ECO:0000313" key="19">
    <source>
        <dbReference type="EMBL" id="GMM50525.1"/>
    </source>
</evidence>
<keyword evidence="7 17" id="KW-0479">Metal-binding</keyword>
<evidence type="ECO:0000256" key="16">
    <source>
        <dbReference type="PIRSR" id="PIRSR001415-2"/>
    </source>
</evidence>
<evidence type="ECO:0000256" key="17">
    <source>
        <dbReference type="PIRSR" id="PIRSR001415-3"/>
    </source>
</evidence>
<comment type="function">
    <text evidence="12">Catalyzes an early step in the biosynthesis of tetrapyrroles. Binds two molecules of 5-aminolevulinate per subunit, each at a distinct site, and catalyzes their condensation to form porphobilinogen.</text>
</comment>
<keyword evidence="8 17" id="KW-0862">Zinc</keyword>
<evidence type="ECO:0000256" key="4">
    <source>
        <dbReference type="ARBA" id="ARBA00011823"/>
    </source>
</evidence>
<keyword evidence="11" id="KW-0627">Porphyrin biosynthesis</keyword>
<dbReference type="Proteomes" id="UP001362899">
    <property type="component" value="Unassembled WGS sequence"/>
</dbReference>
<feature type="binding site" evidence="17">
    <location>
        <position position="135"/>
    </location>
    <ligand>
        <name>Zn(2+)</name>
        <dbReference type="ChEBI" id="CHEBI:29105"/>
        <note>catalytic</note>
    </ligand>
</feature>
<name>A0AAV5RGG7_STABA</name>
<feature type="binding site" evidence="16">
    <location>
        <position position="225"/>
    </location>
    <ligand>
        <name>5-aminolevulinate</name>
        <dbReference type="ChEBI" id="CHEBI:356416"/>
        <label>1</label>
    </ligand>
</feature>
<evidence type="ECO:0000256" key="1">
    <source>
        <dbReference type="ARBA" id="ARBA00001947"/>
    </source>
</evidence>
<evidence type="ECO:0000256" key="15">
    <source>
        <dbReference type="PIRSR" id="PIRSR001415-1"/>
    </source>
</evidence>
<dbReference type="GO" id="GO:0005829">
    <property type="term" value="C:cytosol"/>
    <property type="evidence" value="ECO:0007669"/>
    <property type="project" value="TreeGrafter"/>
</dbReference>
<dbReference type="PANTHER" id="PTHR11458:SF0">
    <property type="entry name" value="DELTA-AMINOLEVULINIC ACID DEHYDRATASE"/>
    <property type="match status" value="1"/>
</dbReference>
<evidence type="ECO:0000256" key="5">
    <source>
        <dbReference type="ARBA" id="ARBA00012053"/>
    </source>
</evidence>
<evidence type="ECO:0000256" key="14">
    <source>
        <dbReference type="ARBA" id="ARBA00047651"/>
    </source>
</evidence>
<evidence type="ECO:0000256" key="13">
    <source>
        <dbReference type="ARBA" id="ARBA00032837"/>
    </source>
</evidence>
<feature type="binding site" evidence="16">
    <location>
        <position position="322"/>
    </location>
    <ligand>
        <name>5-aminolevulinate</name>
        <dbReference type="ChEBI" id="CHEBI:356416"/>
        <label>2</label>
    </ligand>
</feature>
<feature type="active site" description="Schiff-base intermediate with substrate" evidence="15">
    <location>
        <position position="256"/>
    </location>
</feature>
<dbReference type="FunFam" id="3.20.20.70:FF:000048">
    <property type="entry name" value="Delta-aminolevulinic acid dehydratase"/>
    <property type="match status" value="1"/>
</dbReference>
<dbReference type="Pfam" id="PF00490">
    <property type="entry name" value="ALAD"/>
    <property type="match status" value="1"/>
</dbReference>
<feature type="binding site" evidence="16">
    <location>
        <position position="283"/>
    </location>
    <ligand>
        <name>5-aminolevulinate</name>
        <dbReference type="ChEBI" id="CHEBI:356416"/>
        <label>2</label>
    </ligand>
</feature>
<dbReference type="PANTHER" id="PTHR11458">
    <property type="entry name" value="DELTA-AMINOLEVULINIC ACID DEHYDRATASE"/>
    <property type="match status" value="1"/>
</dbReference>
<dbReference type="EMBL" id="BTGC01000003">
    <property type="protein sequence ID" value="GMM50525.1"/>
    <property type="molecule type" value="Genomic_DNA"/>
</dbReference>
<evidence type="ECO:0000256" key="7">
    <source>
        <dbReference type="ARBA" id="ARBA00022723"/>
    </source>
</evidence>
<dbReference type="EC" id="4.2.1.24" evidence="5"/>
<evidence type="ECO:0000256" key="11">
    <source>
        <dbReference type="ARBA" id="ARBA00023244"/>
    </source>
</evidence>
<keyword evidence="20" id="KW-1185">Reference proteome</keyword>
<dbReference type="AlphaFoldDB" id="A0AAV5RGG7"/>
<proteinExistence type="inferred from homology"/>
<evidence type="ECO:0000256" key="12">
    <source>
        <dbReference type="ARBA" id="ARBA00025628"/>
    </source>
</evidence>
<dbReference type="SUPFAM" id="SSF51569">
    <property type="entry name" value="Aldolase"/>
    <property type="match status" value="1"/>
</dbReference>
<evidence type="ECO:0000256" key="9">
    <source>
        <dbReference type="ARBA" id="ARBA00023133"/>
    </source>
</evidence>
<dbReference type="InterPro" id="IPR013785">
    <property type="entry name" value="Aldolase_TIM"/>
</dbReference>
<protein>
    <recommendedName>
        <fullName evidence="6">Delta-aminolevulinic acid dehydratase</fullName>
        <ecNumber evidence="5">4.2.1.24</ecNumber>
    </recommendedName>
    <alternativeName>
        <fullName evidence="13">Porphobilinogen synthase</fullName>
    </alternativeName>
</protein>
<evidence type="ECO:0000256" key="3">
    <source>
        <dbReference type="ARBA" id="ARBA00008055"/>
    </source>
</evidence>
<dbReference type="GO" id="GO:0008270">
    <property type="term" value="F:zinc ion binding"/>
    <property type="evidence" value="ECO:0007669"/>
    <property type="project" value="TreeGrafter"/>
</dbReference>
<comment type="catalytic activity">
    <reaction evidence="14">
        <text>2 5-aminolevulinate = porphobilinogen + 2 H2O + H(+)</text>
        <dbReference type="Rhea" id="RHEA:24064"/>
        <dbReference type="ChEBI" id="CHEBI:15377"/>
        <dbReference type="ChEBI" id="CHEBI:15378"/>
        <dbReference type="ChEBI" id="CHEBI:58126"/>
        <dbReference type="ChEBI" id="CHEBI:356416"/>
        <dbReference type="EC" id="4.2.1.24"/>
    </reaction>
</comment>